<dbReference type="AlphaFoldDB" id="Q7USW8"/>
<organism evidence="1 2">
    <name type="scientific">Rhodopirellula baltica (strain DSM 10527 / NCIMB 13988 / SH1)</name>
    <dbReference type="NCBI Taxonomy" id="243090"/>
    <lineage>
        <taxon>Bacteria</taxon>
        <taxon>Pseudomonadati</taxon>
        <taxon>Planctomycetota</taxon>
        <taxon>Planctomycetia</taxon>
        <taxon>Pirellulales</taxon>
        <taxon>Pirellulaceae</taxon>
        <taxon>Rhodopirellula</taxon>
    </lineage>
</organism>
<proteinExistence type="predicted"/>
<gene>
    <name evidence="1" type="ordered locus">RB4259</name>
</gene>
<sequence>MISRTSGSSREHRTFFHGIFPIRTVATDIRPAPSARENPGLRPDGLHLAIDRAAIDNQPDIKSINWVIIFIVAIRFAEKLAVPDANDPGSKRWE</sequence>
<dbReference type="HOGENOM" id="CLU_2384184_0_0_0"/>
<keyword evidence="2" id="KW-1185">Reference proteome</keyword>
<dbReference type="STRING" id="243090.RB4259"/>
<dbReference type="EMBL" id="BX294140">
    <property type="protein sequence ID" value="CAD73674.1"/>
    <property type="molecule type" value="Genomic_DNA"/>
</dbReference>
<protein>
    <submittedName>
        <fullName evidence="1">Uncharacterized protein</fullName>
    </submittedName>
</protein>
<accession>Q7USW8</accession>
<name>Q7USW8_RHOBA</name>
<evidence type="ECO:0000313" key="2">
    <source>
        <dbReference type="Proteomes" id="UP000001025"/>
    </source>
</evidence>
<dbReference type="EnsemblBacteria" id="CAD73674">
    <property type="protein sequence ID" value="CAD73674"/>
    <property type="gene ID" value="RB4259"/>
</dbReference>
<dbReference type="KEGG" id="rba:RB4259"/>
<dbReference type="Proteomes" id="UP000001025">
    <property type="component" value="Chromosome"/>
</dbReference>
<evidence type="ECO:0000313" key="1">
    <source>
        <dbReference type="EMBL" id="CAD73674.1"/>
    </source>
</evidence>
<dbReference type="InParanoid" id="Q7USW8"/>
<reference evidence="1 2" key="1">
    <citation type="journal article" date="2003" name="Proc. Natl. Acad. Sci. U.S.A.">
        <title>Complete genome sequence of the marine planctomycete Pirellula sp. strain 1.</title>
        <authorList>
            <person name="Gloeckner F.O."/>
            <person name="Kube M."/>
            <person name="Bauer M."/>
            <person name="Teeling H."/>
            <person name="Lombardot T."/>
            <person name="Ludwig W."/>
            <person name="Gade D."/>
            <person name="Beck A."/>
            <person name="Borzym K."/>
            <person name="Heitmann K."/>
            <person name="Rabus R."/>
            <person name="Schlesner H."/>
            <person name="Amann R."/>
            <person name="Reinhardt R."/>
        </authorList>
    </citation>
    <scope>NUCLEOTIDE SEQUENCE [LARGE SCALE GENOMIC DNA]</scope>
    <source>
        <strain evidence="2">DSM 10527 / NCIMB 13988 / SH1</strain>
    </source>
</reference>